<name>A0ABT4MXL7_GORRU</name>
<dbReference type="RefSeq" id="WP_301571571.1">
    <property type="nucleotide sequence ID" value="NZ_JAPWIE010000003.1"/>
</dbReference>
<dbReference type="SUPFAM" id="SSF53474">
    <property type="entry name" value="alpha/beta-Hydrolases"/>
    <property type="match status" value="1"/>
</dbReference>
<keyword evidence="4" id="KW-1185">Reference proteome</keyword>
<evidence type="ECO:0000259" key="2">
    <source>
        <dbReference type="Pfam" id="PF02129"/>
    </source>
</evidence>
<dbReference type="GO" id="GO:0016787">
    <property type="term" value="F:hydrolase activity"/>
    <property type="evidence" value="ECO:0007669"/>
    <property type="project" value="UniProtKB-KW"/>
</dbReference>
<dbReference type="PANTHER" id="PTHR22946:SF12">
    <property type="entry name" value="CONIDIAL PIGMENT BIOSYNTHESIS PROTEIN AYG1 (AFU_ORTHOLOGUE AFUA_2G17550)"/>
    <property type="match status" value="1"/>
</dbReference>
<dbReference type="EMBL" id="JAPWIE010000003">
    <property type="protein sequence ID" value="MCZ4550966.1"/>
    <property type="molecule type" value="Genomic_DNA"/>
</dbReference>
<dbReference type="Gene3D" id="3.40.50.1820">
    <property type="entry name" value="alpha/beta hydrolase"/>
    <property type="match status" value="1"/>
</dbReference>
<accession>A0ABT4MXL7</accession>
<dbReference type="InterPro" id="IPR050261">
    <property type="entry name" value="FrsA_esterase"/>
</dbReference>
<dbReference type="InterPro" id="IPR000383">
    <property type="entry name" value="Xaa-Pro-like_dom"/>
</dbReference>
<sequence>MTDTSPAVDLRAIAFAEPEFDGQFLRALDAVLSGGADIGECFVTARRIAAGDHDSWHREWKATADRIYAAAEASLAAGHRVSAHDAFLRAVTYYRTSGVFFYRPPLDPRFVDSYRRQREAFCRAAALSEWNIEQVSVPYETTELAAYFATPGGTGLFPTIIIIGGYDGTKEESYFAGGEAALRRGYAVLMIDGPGQGGALIEQGLVFRPDWETVVTPQIDWLRARADVDDERIVLLGRSWGGYLAPRAAAGDHRVAALIADAPQFAPGEGAVFMLPPEYRDQLDTGDTDLLNAVLAESMSKNPVLDFGLNRGMLTHGFAHPLDYLRDAKRYTLRAYAEKISCPTLLCSGENDSRGGGAKPLFDALTTTKKHIAFTNAEGAGEHDEAGAAGLFEQRVFDWLDDTLAGKVPA</sequence>
<organism evidence="3 4">
    <name type="scientific">Gordonia rubripertincta</name>
    <name type="common">Rhodococcus corallinus</name>
    <dbReference type="NCBI Taxonomy" id="36822"/>
    <lineage>
        <taxon>Bacteria</taxon>
        <taxon>Bacillati</taxon>
        <taxon>Actinomycetota</taxon>
        <taxon>Actinomycetes</taxon>
        <taxon>Mycobacteriales</taxon>
        <taxon>Gordoniaceae</taxon>
        <taxon>Gordonia</taxon>
    </lineage>
</organism>
<dbReference type="Gene3D" id="1.20.1440.110">
    <property type="entry name" value="acylaminoacyl peptidase"/>
    <property type="match status" value="1"/>
</dbReference>
<evidence type="ECO:0000256" key="1">
    <source>
        <dbReference type="ARBA" id="ARBA00008645"/>
    </source>
</evidence>
<gene>
    <name evidence="3" type="ORF">O4213_13305</name>
</gene>
<feature type="domain" description="Xaa-Pro dipeptidyl-peptidase-like" evidence="2">
    <location>
        <begin position="142"/>
        <end position="372"/>
    </location>
</feature>
<dbReference type="InterPro" id="IPR029058">
    <property type="entry name" value="AB_hydrolase_fold"/>
</dbReference>
<dbReference type="Proteomes" id="UP001067235">
    <property type="component" value="Unassembled WGS sequence"/>
</dbReference>
<dbReference type="PANTHER" id="PTHR22946">
    <property type="entry name" value="DIENELACTONE HYDROLASE DOMAIN-CONTAINING PROTEIN-RELATED"/>
    <property type="match status" value="1"/>
</dbReference>
<evidence type="ECO:0000313" key="4">
    <source>
        <dbReference type="Proteomes" id="UP001067235"/>
    </source>
</evidence>
<dbReference type="Pfam" id="PF02129">
    <property type="entry name" value="Peptidase_S15"/>
    <property type="match status" value="1"/>
</dbReference>
<protein>
    <submittedName>
        <fullName evidence="3">Alpha/beta fold hydrolase</fullName>
    </submittedName>
</protein>
<comment type="caution">
    <text evidence="3">The sequence shown here is derived from an EMBL/GenBank/DDBJ whole genome shotgun (WGS) entry which is preliminary data.</text>
</comment>
<reference evidence="3" key="1">
    <citation type="submission" date="2022-12" db="EMBL/GenBank/DDBJ databases">
        <authorList>
            <person name="Krivoruchko A.V."/>
            <person name="Elkin A."/>
        </authorList>
    </citation>
    <scope>NUCLEOTIDE SEQUENCE</scope>
    <source>
        <strain evidence="3">IEGM 1388</strain>
    </source>
</reference>
<comment type="similarity">
    <text evidence="1">Belongs to the AB hydrolase superfamily.</text>
</comment>
<proteinExistence type="inferred from homology"/>
<keyword evidence="3" id="KW-0378">Hydrolase</keyword>
<evidence type="ECO:0000313" key="3">
    <source>
        <dbReference type="EMBL" id="MCZ4550966.1"/>
    </source>
</evidence>